<protein>
    <submittedName>
        <fullName evidence="1">Uncharacterized protein</fullName>
    </submittedName>
</protein>
<organism evidence="1 2">
    <name type="scientific">Microthyrium microscopicum</name>
    <dbReference type="NCBI Taxonomy" id="703497"/>
    <lineage>
        <taxon>Eukaryota</taxon>
        <taxon>Fungi</taxon>
        <taxon>Dikarya</taxon>
        <taxon>Ascomycota</taxon>
        <taxon>Pezizomycotina</taxon>
        <taxon>Dothideomycetes</taxon>
        <taxon>Dothideomycetes incertae sedis</taxon>
        <taxon>Microthyriales</taxon>
        <taxon>Microthyriaceae</taxon>
        <taxon>Microthyrium</taxon>
    </lineage>
</organism>
<dbReference type="EMBL" id="MU004230">
    <property type="protein sequence ID" value="KAF2674912.1"/>
    <property type="molecule type" value="Genomic_DNA"/>
</dbReference>
<evidence type="ECO:0000313" key="2">
    <source>
        <dbReference type="Proteomes" id="UP000799302"/>
    </source>
</evidence>
<reference evidence="1" key="1">
    <citation type="journal article" date="2020" name="Stud. Mycol.">
        <title>101 Dothideomycetes genomes: a test case for predicting lifestyles and emergence of pathogens.</title>
        <authorList>
            <person name="Haridas S."/>
            <person name="Albert R."/>
            <person name="Binder M."/>
            <person name="Bloem J."/>
            <person name="Labutti K."/>
            <person name="Salamov A."/>
            <person name="Andreopoulos B."/>
            <person name="Baker S."/>
            <person name="Barry K."/>
            <person name="Bills G."/>
            <person name="Bluhm B."/>
            <person name="Cannon C."/>
            <person name="Castanera R."/>
            <person name="Culley D."/>
            <person name="Daum C."/>
            <person name="Ezra D."/>
            <person name="Gonzalez J."/>
            <person name="Henrissat B."/>
            <person name="Kuo A."/>
            <person name="Liang C."/>
            <person name="Lipzen A."/>
            <person name="Lutzoni F."/>
            <person name="Magnuson J."/>
            <person name="Mondo S."/>
            <person name="Nolan M."/>
            <person name="Ohm R."/>
            <person name="Pangilinan J."/>
            <person name="Park H.-J."/>
            <person name="Ramirez L."/>
            <person name="Alfaro M."/>
            <person name="Sun H."/>
            <person name="Tritt A."/>
            <person name="Yoshinaga Y."/>
            <person name="Zwiers L.-H."/>
            <person name="Turgeon B."/>
            <person name="Goodwin S."/>
            <person name="Spatafora J."/>
            <person name="Crous P."/>
            <person name="Grigoriev I."/>
        </authorList>
    </citation>
    <scope>NUCLEOTIDE SEQUENCE</scope>
    <source>
        <strain evidence="1">CBS 115976</strain>
    </source>
</reference>
<sequence>MTDPSLQQEKLYIALYTRDFYETEEAEDDGRYHWALLAVPPQPLPILNEPTIIKKATRFHARDYHSGPSETHWLYEEIRVNPTGTQKLLAQIPIGDILDNERFLELIRDLPIEQGVEGWNCVTWIKSALSAIDEDGEVVSGGMDEHAWMMLRVMALRAADTEVERKTALASLAGKEEMVAKF</sequence>
<dbReference type="InterPro" id="IPR054208">
    <property type="entry name" value="DUF6914"/>
</dbReference>
<dbReference type="AlphaFoldDB" id="A0A6A6URP5"/>
<dbReference type="OrthoDB" id="2679825at2759"/>
<dbReference type="Pfam" id="PF21858">
    <property type="entry name" value="DUF6914"/>
    <property type="match status" value="1"/>
</dbReference>
<accession>A0A6A6URP5</accession>
<proteinExistence type="predicted"/>
<dbReference type="Proteomes" id="UP000799302">
    <property type="component" value="Unassembled WGS sequence"/>
</dbReference>
<keyword evidence="2" id="KW-1185">Reference proteome</keyword>
<name>A0A6A6URP5_9PEZI</name>
<evidence type="ECO:0000313" key="1">
    <source>
        <dbReference type="EMBL" id="KAF2674912.1"/>
    </source>
</evidence>
<gene>
    <name evidence="1" type="ORF">BT63DRAFT_420173</name>
</gene>